<dbReference type="EMBL" id="JAEFBK010000010">
    <property type="protein sequence ID" value="KAG7558486.1"/>
    <property type="molecule type" value="Genomic_DNA"/>
</dbReference>
<dbReference type="Pfam" id="PF13966">
    <property type="entry name" value="zf-RVT"/>
    <property type="match status" value="1"/>
</dbReference>
<dbReference type="CDD" id="cd06222">
    <property type="entry name" value="RNase_H_like"/>
    <property type="match status" value="1"/>
</dbReference>
<reference evidence="3 4" key="1">
    <citation type="submission" date="2020-12" db="EMBL/GenBank/DDBJ databases">
        <title>Concerted genomic and epigenomic changes stabilize Arabidopsis allopolyploids.</title>
        <authorList>
            <person name="Chen Z."/>
        </authorList>
    </citation>
    <scope>NUCLEOTIDE SEQUENCE [LARGE SCALE GENOMIC DNA]</scope>
    <source>
        <strain evidence="3">Allo738</strain>
        <tissue evidence="3">Leaf</tissue>
    </source>
</reference>
<dbReference type="InterPro" id="IPR000477">
    <property type="entry name" value="RT_dom"/>
</dbReference>
<dbReference type="GO" id="GO:0003676">
    <property type="term" value="F:nucleic acid binding"/>
    <property type="evidence" value="ECO:0007669"/>
    <property type="project" value="InterPro"/>
</dbReference>
<organism evidence="3 4">
    <name type="scientific">Arabidopsis thaliana x Arabidopsis arenosa</name>
    <dbReference type="NCBI Taxonomy" id="1240361"/>
    <lineage>
        <taxon>Eukaryota</taxon>
        <taxon>Viridiplantae</taxon>
        <taxon>Streptophyta</taxon>
        <taxon>Embryophyta</taxon>
        <taxon>Tracheophyta</taxon>
        <taxon>Spermatophyta</taxon>
        <taxon>Magnoliopsida</taxon>
        <taxon>eudicotyledons</taxon>
        <taxon>Gunneridae</taxon>
        <taxon>Pentapetalae</taxon>
        <taxon>rosids</taxon>
        <taxon>malvids</taxon>
        <taxon>Brassicales</taxon>
        <taxon>Brassicaceae</taxon>
        <taxon>Camelineae</taxon>
        <taxon>Arabidopsis</taxon>
    </lineage>
</organism>
<evidence type="ECO:0000256" key="1">
    <source>
        <dbReference type="SAM" id="MobiDB-lite"/>
    </source>
</evidence>
<dbReference type="InterPro" id="IPR002156">
    <property type="entry name" value="RNaseH_domain"/>
</dbReference>
<evidence type="ECO:0000313" key="3">
    <source>
        <dbReference type="EMBL" id="KAG7558486.1"/>
    </source>
</evidence>
<dbReference type="Pfam" id="PF00078">
    <property type="entry name" value="RVT_1"/>
    <property type="match status" value="1"/>
</dbReference>
<evidence type="ECO:0000259" key="2">
    <source>
        <dbReference type="PROSITE" id="PS50878"/>
    </source>
</evidence>
<keyword evidence="3" id="KW-0695">RNA-directed DNA polymerase</keyword>
<evidence type="ECO:0000313" key="4">
    <source>
        <dbReference type="Proteomes" id="UP000694240"/>
    </source>
</evidence>
<name>A0A8T1ZGT6_9BRAS</name>
<gene>
    <name evidence="3" type="ORF">ISN45_Aa05g001390</name>
</gene>
<keyword evidence="4" id="KW-1185">Reference proteome</keyword>
<dbReference type="PROSITE" id="PS50878">
    <property type="entry name" value="RT_POL"/>
    <property type="match status" value="1"/>
</dbReference>
<proteinExistence type="predicted"/>
<comment type="caution">
    <text evidence="3">The sequence shown here is derived from an EMBL/GenBank/DDBJ whole genome shotgun (WGS) entry which is preliminary data.</text>
</comment>
<dbReference type="CDD" id="cd01650">
    <property type="entry name" value="RT_nLTR_like"/>
    <property type="match status" value="1"/>
</dbReference>
<feature type="region of interest" description="Disordered" evidence="1">
    <location>
        <begin position="271"/>
        <end position="314"/>
    </location>
</feature>
<dbReference type="InterPro" id="IPR005135">
    <property type="entry name" value="Endo/exonuclease/phosphatase"/>
</dbReference>
<feature type="compositionally biased region" description="Polar residues" evidence="1">
    <location>
        <begin position="143"/>
        <end position="154"/>
    </location>
</feature>
<feature type="compositionally biased region" description="Basic and acidic residues" evidence="1">
    <location>
        <begin position="160"/>
        <end position="169"/>
    </location>
</feature>
<dbReference type="GO" id="GO:0004523">
    <property type="term" value="F:RNA-DNA hybrid ribonuclease activity"/>
    <property type="evidence" value="ECO:0007669"/>
    <property type="project" value="InterPro"/>
</dbReference>
<feature type="domain" description="Reverse transcriptase" evidence="2">
    <location>
        <begin position="724"/>
        <end position="1006"/>
    </location>
</feature>
<feature type="region of interest" description="Disordered" evidence="1">
    <location>
        <begin position="40"/>
        <end position="200"/>
    </location>
</feature>
<dbReference type="Pfam" id="PF03372">
    <property type="entry name" value="Exo_endo_phos"/>
    <property type="match status" value="1"/>
</dbReference>
<dbReference type="InterPro" id="IPR026960">
    <property type="entry name" value="RVT-Znf"/>
</dbReference>
<keyword evidence="3" id="KW-0808">Transferase</keyword>
<dbReference type="GO" id="GO:0003964">
    <property type="term" value="F:RNA-directed DNA polymerase activity"/>
    <property type="evidence" value="ECO:0007669"/>
    <property type="project" value="UniProtKB-KW"/>
</dbReference>
<dbReference type="PANTHER" id="PTHR33116:SF86">
    <property type="entry name" value="REVERSE TRANSCRIPTASE DOMAIN-CONTAINING PROTEIN"/>
    <property type="match status" value="1"/>
</dbReference>
<feature type="compositionally biased region" description="Polar residues" evidence="1">
    <location>
        <begin position="59"/>
        <end position="70"/>
    </location>
</feature>
<dbReference type="Proteomes" id="UP000694240">
    <property type="component" value="Chromosome 10"/>
</dbReference>
<sequence length="1593" mass="180446">MVDFPDGSEALVTLEYKNLKNHCQYCNRLSHEQKDCPGLVMTKTGTEDKSAPPPRETVLQRSNHNQSQKATRSRENEGQNRESSYTNRQATRFTNNARIERGSYRHQSPSSGKHMYQRPSGSRRSPSKSFENSRRDSHRESSRQYQSSHRQNLQWRAKPISRDSSRAELPEISVSSRTRRPPLERLSTTEATPPPPPPIPTTKEIMGELRDVTIQYTSCADPTESAARKQRVLQGEARGLMAETAAQLIELATVSNQNYLRTADLPSDHLPALSQDLPIHPDMLPPSTGPAAKKKRGRPPLIRPQNKSPMKLTGAKSRGGGLALLWNQHIELEVLLSCPNFIDTRIKAEGRSFYATFVYGEPDQSKRKIIWDQLSDLGRARQEPWYLAGDFNDIINSTEKQGGPARPEGSFIDLRTFMSECDLFDLQHSGNFLSWRGQRHNHLVHCRLDRAMANSTWAEVYPSGRCEYLEFEGSDHRPLLTFFDLKKKRKKGIFRYDRRLRNNKAITQIIRDQWRKGVDEEVEVKLNRCRHAIITWTRKEHCNSKKKIAELRQKLESAMTSSSSTSILITSLNSELKAAYKEEEEFWRQRSRQLWLTLGDKNTGYFHAITKGRKAINKFSVLEDEAGTAYYEEEQILQVISEYYQKLFTNQEGDRLPIIHAAIKPVISDETNQLLIAIPSGEEIKKACFSIHGDKAPGPDGFSASFFQTNWETVGNQISLEIQDFFSSGCLPRNINKTHVRLIPKITSPKRMTDYRPIALCTVYYKIISKILTKRLQPILHTLVAENQSAFVPQRAIADNVLITHEVLHYLQNSKAKKNCYMAVKTDMSKAYDRIEWEFIKLVMERLGFHQTWVNWIMQCVTTVSYSYLLNGAAQGSVNPQRGIRQGDPLSPFIFILCSEVLSGLCKKAQDEQKLTGIKVGKQSPRISHLLFADDTMFFCKADTLNVSTLLEILQKYEMASGQMINTQKSAITFAAKTPPATRESIKSQLMIHREGGHGKYLGLPELFGRKKRDLFTLIVDRIRQRASSWSTRFLSTAGKATMLKSVLAAMPTYTMSCFKLPNSLYKRIQSALTRFWWDSSVEKKKMCFVSWKKLTQARGVGGLGFRDLQCFNDALLAKISWRILNNPTSLLAKTLLGKYCHKTPFLESSTPSSASHGWRGICIGKDLLKSQLGKVIGNGKSTLVWDDPWISLTSPIRPMGPPTASTQLLRVEALISPATLDWDRKKIQQMLPELEDKILEIKPSKLNASDSYAWLPSKSGLYTAKSGYYSRLNEEPEIPVQQQEKDFNWMSTIWNIKSPPKQRFFLWKVMRGAVPVGQNLRERNINVNTACPFCGEDESTQHLFFTCTFASQIWSLAPFKSSLNLSDIHSFRVGLERCKSLTCLPPTGLGDAPLPPWILWRIWIARNQAIFNDHRESPQETISKAISLAREWQEAQLTVEKTSKKKSTGNSPLIGSDFTLCHSDAAWDESSKRAGLGWIFTNRSSGLRRSNSSTATHVRSPLLAEALAIRSALSQAADLGFAKLSIASDSKSLIEAINSESPLLELHGILQDILILSLSFQEISFKFISREENGEADALAKLSLRNSVPFSL</sequence>
<dbReference type="InterPro" id="IPR044730">
    <property type="entry name" value="RNase_H-like_dom_plant"/>
</dbReference>
<keyword evidence="3" id="KW-0548">Nucleotidyltransferase</keyword>
<feature type="compositionally biased region" description="Polar residues" evidence="1">
    <location>
        <begin position="81"/>
        <end position="97"/>
    </location>
</feature>
<accession>A0A8T1ZGT6</accession>
<dbReference type="PANTHER" id="PTHR33116">
    <property type="entry name" value="REVERSE TRANSCRIPTASE ZINC-BINDING DOMAIN-CONTAINING PROTEIN-RELATED-RELATED"/>
    <property type="match status" value="1"/>
</dbReference>
<feature type="compositionally biased region" description="Basic and acidic residues" evidence="1">
    <location>
        <begin position="131"/>
        <end position="142"/>
    </location>
</feature>
<feature type="compositionally biased region" description="Low complexity" evidence="1">
    <location>
        <begin position="118"/>
        <end position="129"/>
    </location>
</feature>
<protein>
    <submittedName>
        <fullName evidence="3">Reverse transcriptase zinc-binding domain</fullName>
    </submittedName>
</protein>
<dbReference type="Pfam" id="PF13456">
    <property type="entry name" value="RVT_3"/>
    <property type="match status" value="1"/>
</dbReference>